<evidence type="ECO:0000313" key="5">
    <source>
        <dbReference type="Proteomes" id="UP000630594"/>
    </source>
</evidence>
<dbReference type="PANTHER" id="PTHR18964:SF173">
    <property type="entry name" value="GLUCOKINASE"/>
    <property type="match status" value="1"/>
</dbReference>
<reference evidence="5" key="3">
    <citation type="journal article" date="2019" name="Int. J. Syst. Evol. Microbiol.">
        <title>The Global Catalogue of Microorganisms (GCM) 10K type strain sequencing project: providing services to taxonomists for standard genome sequencing and annotation.</title>
        <authorList>
            <consortium name="The Broad Institute Genomics Platform"/>
            <consortium name="The Broad Institute Genome Sequencing Center for Infectious Disease"/>
            <person name="Wu L."/>
            <person name="Ma J."/>
        </authorList>
    </citation>
    <scope>NUCLEOTIDE SEQUENCE [LARGE SCALE GENOMIC DNA]</scope>
    <source>
        <strain evidence="5">CCM 7403</strain>
    </source>
</reference>
<dbReference type="Proteomes" id="UP000630594">
    <property type="component" value="Unassembled WGS sequence"/>
</dbReference>
<dbReference type="InterPro" id="IPR000600">
    <property type="entry name" value="ROK"/>
</dbReference>
<evidence type="ECO:0000313" key="2">
    <source>
        <dbReference type="EMBL" id="GGD18420.1"/>
    </source>
</evidence>
<gene>
    <name evidence="3" type="ORF">E2C04_06755</name>
    <name evidence="2" type="ORF">GCM10007231_16920</name>
</gene>
<reference evidence="3 4" key="1">
    <citation type="journal article" date="2008" name="Int. J. Syst. Evol. Microbiol.">
        <title>Nocardioides daphniae sp. nov., isolated from Daphnia cucullata (Crustacea: Cladocera).</title>
        <authorList>
            <person name="Toth E.M."/>
            <person name="Keki Z."/>
            <person name="Homonnay Z.G."/>
            <person name="Borsodi A.K."/>
            <person name="Marialigeti K."/>
            <person name="Schumann P."/>
        </authorList>
    </citation>
    <scope>NUCLEOTIDE SEQUENCE [LARGE SCALE GENOMIC DNA]</scope>
    <source>
        <strain evidence="3 4">JCM 16608</strain>
    </source>
</reference>
<dbReference type="AlphaFoldDB" id="A0A4P7UA98"/>
<dbReference type="EMBL" id="BMCK01000002">
    <property type="protein sequence ID" value="GGD18420.1"/>
    <property type="molecule type" value="Genomic_DNA"/>
</dbReference>
<reference evidence="2" key="5">
    <citation type="submission" date="2024-05" db="EMBL/GenBank/DDBJ databases">
        <authorList>
            <person name="Sun Q."/>
            <person name="Sedlacek I."/>
        </authorList>
    </citation>
    <scope>NUCLEOTIDE SEQUENCE</scope>
    <source>
        <strain evidence="2">CCM 7403</strain>
    </source>
</reference>
<sequence length="309" mass="30790">MSEPVDGPVWVGIDVGGTKVLAGLVDATGRVLRTARLESGGPRATEAALEQTLTDALDLVCEGVTPHGVGLAAAGLVDGAGERVAFAPHLPWRDADVRARLSSRWGLPVALENDATCALWAEVEHGVLAGVSDAVLVTLGTGIGGGLLIGGRVVRGAGGMAGEFGHMQLVPDGRPCPCGLSGCWERYASGTALEVAAEGRLATGPAITAAARAGDELAVAALADVGRWLGVGVANLVSALDPAVVVVGGGVSSAGDLVLAPAAAALRTHLLAARHRRVPDLVVAHHAEHAGVVGAAALARRLTQGSPAG</sequence>
<dbReference type="Proteomes" id="UP000297025">
    <property type="component" value="Chromosome"/>
</dbReference>
<dbReference type="OrthoDB" id="9810372at2"/>
<dbReference type="RefSeq" id="WP_135832039.1">
    <property type="nucleotide sequence ID" value="NZ_BMCK01000002.1"/>
</dbReference>
<reference evidence="3" key="4">
    <citation type="submission" date="2019-03" db="EMBL/GenBank/DDBJ databases">
        <authorList>
            <person name="Huang Y."/>
        </authorList>
    </citation>
    <scope>NUCLEOTIDE SEQUENCE</scope>
    <source>
        <strain evidence="3">JCM 16608</strain>
    </source>
</reference>
<evidence type="ECO:0000313" key="3">
    <source>
        <dbReference type="EMBL" id="QCC76993.1"/>
    </source>
</evidence>
<dbReference type="InterPro" id="IPR043129">
    <property type="entry name" value="ATPase_NBD"/>
</dbReference>
<dbReference type="PROSITE" id="PS01125">
    <property type="entry name" value="ROK"/>
    <property type="match status" value="1"/>
</dbReference>
<dbReference type="Pfam" id="PF00480">
    <property type="entry name" value="ROK"/>
    <property type="match status" value="1"/>
</dbReference>
<protein>
    <submittedName>
        <fullName evidence="2">Glucokinase</fullName>
    </submittedName>
    <submittedName>
        <fullName evidence="3">ROK family protein</fullName>
    </submittedName>
</protein>
<comment type="similarity">
    <text evidence="1">Belongs to the ROK (NagC/XylR) family.</text>
</comment>
<evidence type="ECO:0000256" key="1">
    <source>
        <dbReference type="ARBA" id="ARBA00006479"/>
    </source>
</evidence>
<organism evidence="3 4">
    <name type="scientific">Nocardioides daphniae</name>
    <dbReference type="NCBI Taxonomy" id="402297"/>
    <lineage>
        <taxon>Bacteria</taxon>
        <taxon>Bacillati</taxon>
        <taxon>Actinomycetota</taxon>
        <taxon>Actinomycetes</taxon>
        <taxon>Propionibacteriales</taxon>
        <taxon>Nocardioidaceae</taxon>
        <taxon>Nocardioides</taxon>
    </lineage>
</organism>
<dbReference type="Gene3D" id="3.30.420.40">
    <property type="match status" value="2"/>
</dbReference>
<reference evidence="2" key="2">
    <citation type="journal article" date="2014" name="Int. J. Syst. Evol. Microbiol.">
        <title>Complete genome of a new Firmicutes species belonging to the dominant human colonic microbiota ('Ruminococcus bicirculans') reveals two chromosomes and a selective capacity to utilize plant glucans.</title>
        <authorList>
            <consortium name="NISC Comparative Sequencing Program"/>
            <person name="Wegmann U."/>
            <person name="Louis P."/>
            <person name="Goesmann A."/>
            <person name="Henrissat B."/>
            <person name="Duncan S.H."/>
            <person name="Flint H.J."/>
        </authorList>
    </citation>
    <scope>NUCLEOTIDE SEQUENCE</scope>
    <source>
        <strain evidence="2">CCM 7403</strain>
    </source>
</reference>
<dbReference type="InterPro" id="IPR049874">
    <property type="entry name" value="ROK_cs"/>
</dbReference>
<dbReference type="PANTHER" id="PTHR18964">
    <property type="entry name" value="ROK (REPRESSOR, ORF, KINASE) FAMILY"/>
    <property type="match status" value="1"/>
</dbReference>
<keyword evidence="5" id="KW-1185">Reference proteome</keyword>
<dbReference type="KEGG" id="ndp:E2C04_06755"/>
<accession>A0A4P7UA98</accession>
<dbReference type="EMBL" id="CP038462">
    <property type="protein sequence ID" value="QCC76993.1"/>
    <property type="molecule type" value="Genomic_DNA"/>
</dbReference>
<name>A0A4P7UA98_9ACTN</name>
<evidence type="ECO:0000313" key="4">
    <source>
        <dbReference type="Proteomes" id="UP000297025"/>
    </source>
</evidence>
<proteinExistence type="inferred from homology"/>
<dbReference type="SUPFAM" id="SSF53067">
    <property type="entry name" value="Actin-like ATPase domain"/>
    <property type="match status" value="1"/>
</dbReference>